<evidence type="ECO:0000313" key="1">
    <source>
        <dbReference type="EMBL" id="QBM91517.1"/>
    </source>
</evidence>
<protein>
    <submittedName>
        <fullName evidence="1">Uncharacterized protein</fullName>
    </submittedName>
</protein>
<dbReference type="AlphaFoldDB" id="A0A482ETI3"/>
<name>A0A482ETI3_SALSP</name>
<reference evidence="1" key="1">
    <citation type="submission" date="2019-01" db="EMBL/GenBank/DDBJ databases">
        <title>Salmonella strain 1423 plasmid sequences.</title>
        <authorList>
            <person name="Chen K."/>
            <person name="Chen S."/>
        </authorList>
    </citation>
    <scope>NUCLEOTIDE SEQUENCE</scope>
    <source>
        <strain evidence="1">Sa1423</strain>
        <plasmid evidence="1">pSa1423-160k</plasmid>
    </source>
</reference>
<dbReference type="EMBL" id="MK356558">
    <property type="protein sequence ID" value="QBM91517.1"/>
    <property type="molecule type" value="Genomic_DNA"/>
</dbReference>
<proteinExistence type="predicted"/>
<geneLocation type="plasmid" evidence="1">
    <name>pSa1423-160k</name>
</geneLocation>
<gene>
    <name evidence="1" type="ORF">NNIBIDOC_00188</name>
</gene>
<accession>A0A482ETI3</accession>
<keyword evidence="1" id="KW-0614">Plasmid</keyword>
<organism evidence="1">
    <name type="scientific">Salmonella sp</name>
    <dbReference type="NCBI Taxonomy" id="599"/>
    <lineage>
        <taxon>Bacteria</taxon>
        <taxon>Pseudomonadati</taxon>
        <taxon>Pseudomonadota</taxon>
        <taxon>Gammaproteobacteria</taxon>
        <taxon>Enterobacterales</taxon>
        <taxon>Enterobacteriaceae</taxon>
        <taxon>Salmonella</taxon>
    </lineage>
</organism>
<sequence length="33" mass="3752">MYGTTKLSTNRPTPILSGLSLIRKDRVMQCHAY</sequence>